<protein>
    <submittedName>
        <fullName evidence="2">Uncharacterized protein</fullName>
    </submittedName>
</protein>
<sequence>MFYKVFLGFIGALGIGTASFFVPRKMCKGNKKDIVKSPTHPLASGLGTPKIFLTAFINPLYF</sequence>
<accession>A0A179DGM5</accession>
<gene>
    <name evidence="2" type="ORF">A5893_04585</name>
</gene>
<dbReference type="STRING" id="1826909.A5893_04585"/>
<keyword evidence="1" id="KW-0812">Transmembrane</keyword>
<evidence type="ECO:0000313" key="3">
    <source>
        <dbReference type="Proteomes" id="UP000078459"/>
    </source>
</evidence>
<feature type="transmembrane region" description="Helical" evidence="1">
    <location>
        <begin position="6"/>
        <end position="22"/>
    </location>
</feature>
<proteinExistence type="predicted"/>
<dbReference type="Proteomes" id="UP000078459">
    <property type="component" value="Unassembled WGS sequence"/>
</dbReference>
<evidence type="ECO:0000256" key="1">
    <source>
        <dbReference type="SAM" id="Phobius"/>
    </source>
</evidence>
<reference evidence="2 3" key="2">
    <citation type="submission" date="2016-06" db="EMBL/GenBank/DDBJ databases">
        <title>Pedobacter psychrophilus sp. nov., isolated from Antarctic fragmentary rock.</title>
        <authorList>
            <person name="Svec P."/>
        </authorList>
    </citation>
    <scope>NUCLEOTIDE SEQUENCE [LARGE SCALE GENOMIC DNA]</scope>
    <source>
        <strain evidence="2 3">CCM 8644</strain>
    </source>
</reference>
<keyword evidence="1" id="KW-1133">Transmembrane helix</keyword>
<keyword evidence="3" id="KW-1185">Reference proteome</keyword>
<dbReference type="EMBL" id="LWHJ01000022">
    <property type="protein sequence ID" value="OAQ40236.1"/>
    <property type="molecule type" value="Genomic_DNA"/>
</dbReference>
<comment type="caution">
    <text evidence="2">The sequence shown here is derived from an EMBL/GenBank/DDBJ whole genome shotgun (WGS) entry which is preliminary data.</text>
</comment>
<dbReference type="AlphaFoldDB" id="A0A179DGM5"/>
<keyword evidence="1" id="KW-0472">Membrane</keyword>
<evidence type="ECO:0000313" key="2">
    <source>
        <dbReference type="EMBL" id="OAQ40236.1"/>
    </source>
</evidence>
<organism evidence="2 3">
    <name type="scientific">Pedobacter psychrophilus</name>
    <dbReference type="NCBI Taxonomy" id="1826909"/>
    <lineage>
        <taxon>Bacteria</taxon>
        <taxon>Pseudomonadati</taxon>
        <taxon>Bacteroidota</taxon>
        <taxon>Sphingobacteriia</taxon>
        <taxon>Sphingobacteriales</taxon>
        <taxon>Sphingobacteriaceae</taxon>
        <taxon>Pedobacter</taxon>
    </lineage>
</organism>
<name>A0A179DGM5_9SPHI</name>
<reference evidence="2 3" key="1">
    <citation type="submission" date="2016-04" db="EMBL/GenBank/DDBJ databases">
        <authorList>
            <person name="Evans L.H."/>
            <person name="Alamgir A."/>
            <person name="Owens N."/>
            <person name="Weber N.D."/>
            <person name="Virtaneva K."/>
            <person name="Barbian K."/>
            <person name="Babar A."/>
            <person name="Rosenke K."/>
        </authorList>
    </citation>
    <scope>NUCLEOTIDE SEQUENCE [LARGE SCALE GENOMIC DNA]</scope>
    <source>
        <strain evidence="2 3">CCM 8644</strain>
    </source>
</reference>